<dbReference type="Gene3D" id="1.10.2080.10">
    <property type="entry name" value="Insect odorant-binding protein A10/Ejaculatory bulb-specific protein 3"/>
    <property type="match status" value="1"/>
</dbReference>
<feature type="compositionally biased region" description="Basic and acidic residues" evidence="1">
    <location>
        <begin position="118"/>
        <end position="139"/>
    </location>
</feature>
<keyword evidence="2" id="KW-0732">Signal</keyword>
<feature type="region of interest" description="Disordered" evidence="1">
    <location>
        <begin position="111"/>
        <end position="139"/>
    </location>
</feature>
<dbReference type="Pfam" id="PF03392">
    <property type="entry name" value="OS-D"/>
    <property type="match status" value="1"/>
</dbReference>
<dbReference type="InterPro" id="IPR005055">
    <property type="entry name" value="A10/PebIII"/>
</dbReference>
<feature type="signal peptide" evidence="2">
    <location>
        <begin position="1"/>
        <end position="16"/>
    </location>
</feature>
<evidence type="ECO:0000256" key="1">
    <source>
        <dbReference type="SAM" id="MobiDB-lite"/>
    </source>
</evidence>
<protein>
    <submittedName>
        <fullName evidence="3">Chemosensory protein 4</fullName>
    </submittedName>
</protein>
<evidence type="ECO:0000256" key="2">
    <source>
        <dbReference type="SAM" id="SignalP"/>
    </source>
</evidence>
<feature type="chain" id="PRO_5035754439" evidence="2">
    <location>
        <begin position="17"/>
        <end position="139"/>
    </location>
</feature>
<dbReference type="InterPro" id="IPR036682">
    <property type="entry name" value="OS_D_A10/PebIII_sf"/>
</dbReference>
<dbReference type="SUPFAM" id="SSF100910">
    <property type="entry name" value="Chemosensory protein Csp2"/>
    <property type="match status" value="1"/>
</dbReference>
<dbReference type="PANTHER" id="PTHR11257:SF12">
    <property type="entry name" value="EJACULATORY BULB-SPECIFIC PROTEIN 3-RELATED"/>
    <property type="match status" value="1"/>
</dbReference>
<gene>
    <name evidence="3" type="primary">CSP4</name>
</gene>
<reference evidence="3" key="1">
    <citation type="submission" date="2020-10" db="EMBL/GenBank/DDBJ databases">
        <authorList>
            <person name="Chen L."/>
            <person name="Yang Q."/>
            <person name="Chang Z."/>
        </authorList>
    </citation>
    <scope>NUCLEOTIDE SEQUENCE</scope>
</reference>
<organism evidence="3">
    <name type="scientific">Apocheima cinerarius</name>
    <name type="common">Moth</name>
    <dbReference type="NCBI Taxonomy" id="706528"/>
    <lineage>
        <taxon>Eukaryota</taxon>
        <taxon>Metazoa</taxon>
        <taxon>Ecdysozoa</taxon>
        <taxon>Arthropoda</taxon>
        <taxon>Hexapoda</taxon>
        <taxon>Insecta</taxon>
        <taxon>Pterygota</taxon>
        <taxon>Neoptera</taxon>
        <taxon>Endopterygota</taxon>
        <taxon>Lepidoptera</taxon>
        <taxon>Glossata</taxon>
        <taxon>Ditrysia</taxon>
        <taxon>Geometroidea</taxon>
        <taxon>Geometridae</taxon>
        <taxon>Ennominae</taxon>
        <taxon>Apocheima</taxon>
    </lineage>
</organism>
<name>A0A8T9EQB7_APOCI</name>
<sequence>MFLYLVSIMALVHVQCEKIYTNKYDGVDLEEILSSERLLTGYVNCLLDLGPCTPDAMELKKNLPDAIDNNCEMCTEWQREGADQVMQYIIEHRPGDWEKLEQKYNEDGSYKRKYLNSKQKEGNSTETYDKDENKSKENN</sequence>
<dbReference type="EMBL" id="MW183314">
    <property type="protein sequence ID" value="UNG39398.1"/>
    <property type="molecule type" value="mRNA"/>
</dbReference>
<dbReference type="AlphaFoldDB" id="A0A8T9EQB7"/>
<evidence type="ECO:0000313" key="3">
    <source>
        <dbReference type="EMBL" id="UNG39398.1"/>
    </source>
</evidence>
<accession>A0A8T9EQB7</accession>
<dbReference type="PANTHER" id="PTHR11257">
    <property type="entry name" value="CHEMOSENSORY PROTEIN-RELATED"/>
    <property type="match status" value="1"/>
</dbReference>
<proteinExistence type="evidence at transcript level"/>